<dbReference type="Proteomes" id="UP000013923">
    <property type="component" value="Genome"/>
</dbReference>
<evidence type="ECO:0000313" key="3">
    <source>
        <dbReference type="Proteomes" id="UP000000991"/>
    </source>
</evidence>
<dbReference type="KEGG" id="vg:3294268"/>
<accession>Q58M49</accession>
<evidence type="ECO:0000313" key="1">
    <source>
        <dbReference type="EMBL" id="AAX44683.1"/>
    </source>
</evidence>
<sequence>MDVLVYSALNEQAALKKEIAEKQACLFDLKQDASAGGGASGSAESCAKAWLNREDGKGEKGHWKDPADTTKWHVWEGEGWTGGLKVCDGTGYYRCNCSCNWTVPSGVTKARFQLWGAGGGANRGPCCCAHTPFGSTGAYASVIIPVTAGWTYCMCTGCAYCCYAYSQSGAHRLNGCQTWVSGCHFCNFCADGGQGGLGVWMSMRGNYCVCRVASAQNDQCGGQICYNGGDWCFTGPNFGEICNVPGSHTSGSLCDIACPTFENVIYGIRGIWPSMCFNSDHYGWEMHPPVYGFETATRCCPCYTSGNCCGYACSAWQNSCLRYPGAGGFASHAMGGGTSHCGDVGKFGMVCVSWK</sequence>
<dbReference type="Proteomes" id="UP000000991">
    <property type="component" value="Segment"/>
</dbReference>
<reference evidence="1 3" key="3">
    <citation type="journal article" date="2010" name="Environ. Microbiol.">
        <title>Genomic analysis of oceanic cyanobacterial myoviruses compared with T4-like myoviruses from diverse hosts and environments.</title>
        <authorList>
            <person name="Sullivan M.B."/>
            <person name="Huang K.H."/>
            <person name="Ignacio-Espinoza J.C."/>
            <person name="Berlin A.M."/>
            <person name="Kelly L."/>
            <person name="Weigele P.R."/>
            <person name="DeFrancesco A.S."/>
            <person name="Kern S.E."/>
            <person name="Thompson L.R."/>
            <person name="Young S."/>
            <person name="Yandava C."/>
            <person name="Fu R."/>
            <person name="Krastins B."/>
            <person name="Chase M."/>
            <person name="Sarracino D."/>
            <person name="Osburne M.S."/>
            <person name="Henn M.R."/>
            <person name="Chisholm S.W."/>
        </authorList>
    </citation>
    <scope>NUCLEOTIDE SEQUENCE [LARGE SCALE GENOMIC DNA]</scope>
</reference>
<dbReference type="RefSeq" id="YP_214537.1">
    <property type="nucleotide sequence ID" value="NC_006883.2"/>
</dbReference>
<name>Q58M49_BPPRM</name>
<dbReference type="GeneID" id="3294268"/>
<evidence type="ECO:0000313" key="4">
    <source>
        <dbReference type="Proteomes" id="UP000013923"/>
    </source>
</evidence>
<evidence type="ECO:0000313" key="2">
    <source>
        <dbReference type="EMBL" id="ACY76181.1"/>
    </source>
</evidence>
<gene>
    <name evidence="2" type="ORF">PCMG_00306</name>
    <name evidence="1" type="ORF">PSSM2_306</name>
</gene>
<organismHost>
    <name type="scientific">Prochlorococcus</name>
    <dbReference type="NCBI Taxonomy" id="1218"/>
</organismHost>
<reference evidence="2 4" key="2">
    <citation type="submission" date="2009-10" db="EMBL/GenBank/DDBJ databases">
        <title>The Genome Sequence of Prochlorococcus phage P-SSM2.</title>
        <authorList>
            <consortium name="The Broad Institute Genome Sequencing Platform"/>
            <person name="Henn M.R."/>
            <person name="Sullivan M.S."/>
            <person name="Osburne M.S."/>
            <person name="Levin J."/>
            <person name="Malboeuf C."/>
            <person name="Casali M."/>
            <person name="Russ C."/>
            <person name="Lennon N."/>
            <person name="Chapman S.B."/>
            <person name="Erlich R."/>
            <person name="Young S.K."/>
            <person name="Koehrsen M."/>
            <person name="Yandava C."/>
            <person name="Zeng Q."/>
            <person name="Alvarado L."/>
            <person name="Anderson S."/>
            <person name="Berlin A."/>
            <person name="Borenstein D."/>
            <person name="Chen Z."/>
            <person name="Engels R."/>
            <person name="Freedman E."/>
            <person name="Gellesch M."/>
            <person name="Goldberg J."/>
            <person name="Green L."/>
            <person name="Griggs A."/>
            <person name="Gujja S."/>
            <person name="Heilman E.R."/>
            <person name="Heiman D."/>
            <person name="Hepburn T."/>
            <person name="Howarth C."/>
            <person name="Jen D."/>
            <person name="Larson L."/>
            <person name="Lewis B."/>
            <person name="Mehta T."/>
            <person name="Park D."/>
            <person name="Pearson M."/>
            <person name="Richards J."/>
            <person name="Rizzolo K."/>
            <person name="Roberts A."/>
            <person name="Ryan E."/>
            <person name="Saif S."/>
            <person name="Shea T."/>
            <person name="Shenoy N."/>
            <person name="Sisk P."/>
            <person name="Stolte C."/>
            <person name="Sykes S."/>
            <person name="Walk T."/>
            <person name="White J."/>
            <person name="Yu Q."/>
            <person name="Coleman M.L."/>
            <person name="Huang K.H."/>
            <person name="Weigele P.R."/>
            <person name="DeFrancesco A.S."/>
            <person name="Kern S.E."/>
            <person name="Thompson L.R."/>
            <person name="Fu R."/>
            <person name="Hombeck B."/>
            <person name="Chisholm S.W."/>
            <person name="Haas B."/>
            <person name="Nusbaum C."/>
            <person name="Birren B."/>
        </authorList>
    </citation>
    <scope>NUCLEOTIDE SEQUENCE [LARGE SCALE GENOMIC DNA]</scope>
    <source>
        <strain evidence="2">P-SSM2</strain>
    </source>
</reference>
<reference evidence="1 3" key="1">
    <citation type="journal article" date="2005" name="PLoS Biol.">
        <title>Three Prochlorococcus cyanophage genomes: signature features and ecological interpretations.</title>
        <authorList>
            <person name="Sullivan M.B."/>
            <person name="Coleman M.L."/>
            <person name="Weigele P."/>
            <person name="Rohwer F."/>
            <person name="Chisholm S.W."/>
        </authorList>
    </citation>
    <scope>NUCLEOTIDE SEQUENCE</scope>
</reference>
<organism evidence="1 3">
    <name type="scientific">Prochlorococcus phage P-SSM2</name>
    <dbReference type="NCBI Taxonomy" id="268746"/>
    <lineage>
        <taxon>Viruses</taxon>
        <taxon>Duplodnaviria</taxon>
        <taxon>Heunggongvirae</taxon>
        <taxon>Uroviricota</taxon>
        <taxon>Caudoviricetes</taxon>
        <taxon>Pantevenvirales</taxon>
        <taxon>Kyanoviridae</taxon>
        <taxon>Salacisavirus</taxon>
        <taxon>Salacisavirus pssm2</taxon>
    </lineage>
</organism>
<dbReference type="EMBL" id="GU071092">
    <property type="protein sequence ID" value="ACY76181.1"/>
    <property type="molecule type" value="Genomic_DNA"/>
</dbReference>
<dbReference type="EMBL" id="AY939844">
    <property type="protein sequence ID" value="AAX44683.1"/>
    <property type="molecule type" value="Genomic_DNA"/>
</dbReference>
<dbReference type="OrthoDB" id="39508at10239"/>
<proteinExistence type="predicted"/>
<protein>
    <submittedName>
        <fullName evidence="1">Uncharacterized protein</fullName>
    </submittedName>
</protein>
<keyword evidence="3" id="KW-1185">Reference proteome</keyword>